<dbReference type="InterPro" id="IPR013249">
    <property type="entry name" value="RNA_pol_sigma70_r4_t2"/>
</dbReference>
<dbReference type="NCBIfam" id="TIGR02937">
    <property type="entry name" value="sigma70-ECF"/>
    <property type="match status" value="1"/>
</dbReference>
<dbReference type="PANTHER" id="PTHR43133">
    <property type="entry name" value="RNA POLYMERASE ECF-TYPE SIGMA FACTO"/>
    <property type="match status" value="1"/>
</dbReference>
<dbReference type="Proteomes" id="UP000520814">
    <property type="component" value="Unassembled WGS sequence"/>
</dbReference>
<keyword evidence="9" id="KW-1185">Reference proteome</keyword>
<feature type="domain" description="RNA polymerase sigma-70 region 2" evidence="6">
    <location>
        <begin position="24"/>
        <end position="91"/>
    </location>
</feature>
<dbReference type="Pfam" id="PF04542">
    <property type="entry name" value="Sigma70_r2"/>
    <property type="match status" value="1"/>
</dbReference>
<gene>
    <name evidence="8" type="ORF">HNQ39_004676</name>
</gene>
<dbReference type="SUPFAM" id="SSF88946">
    <property type="entry name" value="Sigma2 domain of RNA polymerase sigma factors"/>
    <property type="match status" value="1"/>
</dbReference>
<keyword evidence="4" id="KW-0238">DNA-binding</keyword>
<dbReference type="InterPro" id="IPR014284">
    <property type="entry name" value="RNA_pol_sigma-70_dom"/>
</dbReference>
<protein>
    <submittedName>
        <fullName evidence="8">RNA polymerase sigma-70 factor (ECF subfamily)</fullName>
    </submittedName>
</protein>
<sequence>MHDVFEARLVERFRQGDARAMETLFELYADRALGLAMRLTETREDAEEVAQEAFVRAFRSARQLTGGHTKRFGPWLFAIVRSIAADKRRQLRLPTLSLETPAGAALVSRVRTEDEALARAERKALLDALESLPEEHKLVLTLCDLEDIPHAEAAEVLGRSVAATKSLLYRARRALRDALVAGG</sequence>
<dbReference type="CDD" id="cd06171">
    <property type="entry name" value="Sigma70_r4"/>
    <property type="match status" value="1"/>
</dbReference>
<evidence type="ECO:0000313" key="8">
    <source>
        <dbReference type="EMBL" id="MBB6052855.1"/>
    </source>
</evidence>
<feature type="domain" description="RNA polymerase sigma factor 70 region 4 type 2" evidence="7">
    <location>
        <begin position="123"/>
        <end position="175"/>
    </location>
</feature>
<dbReference type="InterPro" id="IPR013324">
    <property type="entry name" value="RNA_pol_sigma_r3/r4-like"/>
</dbReference>
<accession>A0A7W9SV01</accession>
<dbReference type="GO" id="GO:0016987">
    <property type="term" value="F:sigma factor activity"/>
    <property type="evidence" value="ECO:0007669"/>
    <property type="project" value="UniProtKB-KW"/>
</dbReference>
<dbReference type="EMBL" id="JACHGW010000004">
    <property type="protein sequence ID" value="MBB6052855.1"/>
    <property type="molecule type" value="Genomic_DNA"/>
</dbReference>
<dbReference type="Gene3D" id="1.10.10.10">
    <property type="entry name" value="Winged helix-like DNA-binding domain superfamily/Winged helix DNA-binding domain"/>
    <property type="match status" value="1"/>
</dbReference>
<dbReference type="Pfam" id="PF08281">
    <property type="entry name" value="Sigma70_r4_2"/>
    <property type="match status" value="1"/>
</dbReference>
<dbReference type="PANTHER" id="PTHR43133:SF8">
    <property type="entry name" value="RNA POLYMERASE SIGMA FACTOR HI_1459-RELATED"/>
    <property type="match status" value="1"/>
</dbReference>
<dbReference type="InterPro" id="IPR013325">
    <property type="entry name" value="RNA_pol_sigma_r2"/>
</dbReference>
<evidence type="ECO:0000256" key="3">
    <source>
        <dbReference type="ARBA" id="ARBA00023082"/>
    </source>
</evidence>
<dbReference type="SUPFAM" id="SSF88659">
    <property type="entry name" value="Sigma3 and sigma4 domains of RNA polymerase sigma factors"/>
    <property type="match status" value="1"/>
</dbReference>
<name>A0A7W9SV01_ARMRO</name>
<dbReference type="InterPro" id="IPR039425">
    <property type="entry name" value="RNA_pol_sigma-70-like"/>
</dbReference>
<dbReference type="Gene3D" id="1.10.1740.10">
    <property type="match status" value="1"/>
</dbReference>
<keyword evidence="3" id="KW-0731">Sigma factor</keyword>
<keyword evidence="5" id="KW-0804">Transcription</keyword>
<dbReference type="InterPro" id="IPR036388">
    <property type="entry name" value="WH-like_DNA-bd_sf"/>
</dbReference>
<comment type="caution">
    <text evidence="8">The sequence shown here is derived from an EMBL/GenBank/DDBJ whole genome shotgun (WGS) entry which is preliminary data.</text>
</comment>
<dbReference type="RefSeq" id="WP_184202548.1">
    <property type="nucleotide sequence ID" value="NZ_JACHGW010000004.1"/>
</dbReference>
<comment type="similarity">
    <text evidence="1">Belongs to the sigma-70 factor family. ECF subfamily.</text>
</comment>
<proteinExistence type="inferred from homology"/>
<dbReference type="GO" id="GO:0003677">
    <property type="term" value="F:DNA binding"/>
    <property type="evidence" value="ECO:0007669"/>
    <property type="project" value="UniProtKB-KW"/>
</dbReference>
<evidence type="ECO:0000256" key="1">
    <source>
        <dbReference type="ARBA" id="ARBA00010641"/>
    </source>
</evidence>
<dbReference type="AlphaFoldDB" id="A0A7W9SV01"/>
<evidence type="ECO:0000313" key="9">
    <source>
        <dbReference type="Proteomes" id="UP000520814"/>
    </source>
</evidence>
<evidence type="ECO:0000256" key="4">
    <source>
        <dbReference type="ARBA" id="ARBA00023125"/>
    </source>
</evidence>
<evidence type="ECO:0000256" key="2">
    <source>
        <dbReference type="ARBA" id="ARBA00023015"/>
    </source>
</evidence>
<reference evidence="8 9" key="1">
    <citation type="submission" date="2020-08" db="EMBL/GenBank/DDBJ databases">
        <title>Genomic Encyclopedia of Type Strains, Phase IV (KMG-IV): sequencing the most valuable type-strain genomes for metagenomic binning, comparative biology and taxonomic classification.</title>
        <authorList>
            <person name="Goeker M."/>
        </authorList>
    </citation>
    <scope>NUCLEOTIDE SEQUENCE [LARGE SCALE GENOMIC DNA]</scope>
    <source>
        <strain evidence="8 9">DSM 23562</strain>
    </source>
</reference>
<evidence type="ECO:0000256" key="5">
    <source>
        <dbReference type="ARBA" id="ARBA00023163"/>
    </source>
</evidence>
<evidence type="ECO:0000259" key="6">
    <source>
        <dbReference type="Pfam" id="PF04542"/>
    </source>
</evidence>
<dbReference type="GO" id="GO:0006352">
    <property type="term" value="P:DNA-templated transcription initiation"/>
    <property type="evidence" value="ECO:0007669"/>
    <property type="project" value="InterPro"/>
</dbReference>
<evidence type="ECO:0000259" key="7">
    <source>
        <dbReference type="Pfam" id="PF08281"/>
    </source>
</evidence>
<dbReference type="InterPro" id="IPR007627">
    <property type="entry name" value="RNA_pol_sigma70_r2"/>
</dbReference>
<organism evidence="8 9">
    <name type="scientific">Armatimonas rosea</name>
    <dbReference type="NCBI Taxonomy" id="685828"/>
    <lineage>
        <taxon>Bacteria</taxon>
        <taxon>Bacillati</taxon>
        <taxon>Armatimonadota</taxon>
        <taxon>Armatimonadia</taxon>
        <taxon>Armatimonadales</taxon>
        <taxon>Armatimonadaceae</taxon>
        <taxon>Armatimonas</taxon>
    </lineage>
</organism>
<keyword evidence="2" id="KW-0805">Transcription regulation</keyword>